<keyword evidence="4" id="KW-1185">Reference proteome</keyword>
<feature type="region of interest" description="Disordered" evidence="1">
    <location>
        <begin position="1"/>
        <end position="25"/>
    </location>
</feature>
<name>A0A6J8ENF0_MYTCO</name>
<dbReference type="EMBL" id="CACVKT020009470">
    <property type="protein sequence ID" value="CAC5421980.1"/>
    <property type="molecule type" value="Genomic_DNA"/>
</dbReference>
<dbReference type="InterPro" id="IPR011333">
    <property type="entry name" value="SKP1/BTB/POZ_sf"/>
</dbReference>
<evidence type="ECO:0000259" key="2">
    <source>
        <dbReference type="PROSITE" id="PS50097"/>
    </source>
</evidence>
<dbReference type="PANTHER" id="PTHR22744:SF17">
    <property type="entry name" value="BTB DOMAIN-CONTAINING PROTEIN"/>
    <property type="match status" value="1"/>
</dbReference>
<reference evidence="3 4" key="1">
    <citation type="submission" date="2020-06" db="EMBL/GenBank/DDBJ databases">
        <authorList>
            <person name="Li R."/>
            <person name="Bekaert M."/>
        </authorList>
    </citation>
    <scope>NUCLEOTIDE SEQUENCE [LARGE SCALE GENOMIC DNA]</scope>
    <source>
        <strain evidence="4">wild</strain>
    </source>
</reference>
<accession>A0A6J8ENF0</accession>
<dbReference type="Gene3D" id="3.30.710.10">
    <property type="entry name" value="Potassium Channel Kv1.1, Chain A"/>
    <property type="match status" value="1"/>
</dbReference>
<dbReference type="OrthoDB" id="6123459at2759"/>
<proteinExistence type="predicted"/>
<dbReference type="AlphaFoldDB" id="A0A6J8ENF0"/>
<evidence type="ECO:0000313" key="4">
    <source>
        <dbReference type="Proteomes" id="UP000507470"/>
    </source>
</evidence>
<dbReference type="Proteomes" id="UP000507470">
    <property type="component" value="Unassembled WGS sequence"/>
</dbReference>
<dbReference type="SMART" id="SM00225">
    <property type="entry name" value="BTB"/>
    <property type="match status" value="1"/>
</dbReference>
<sequence length="378" mass="42308">MSSCSSRESANEEDPDVQIDQSISSADGIENQKRLSLFAEHDLVLKIENTKLHVSKDQLIAASSVFEKMFTSEVKEKDQQEIELDGKDLNNFVDFLRCTLPGIDEELTDETVHSVVPLADEYQTTKTLKKADDFLAKKSIQLGDKISSQQVILSILQAELYHLTSFLEESIAIASRKWFKKLVKNPKFIEISPETKMKIAFKRWSDVDKVFESTGNLQNVRASADFYQACPLPEIAPIIQSIPSRMSGPVSTGFTFSSHQTVIGSRPDLNSTSNFSIESAFQCFQASSLNRRYAPSAAAGREVQAREVNDRDTRGYIRTCYGYCAESLPLVETISPQLRQNITAGMDVNLASLLIPYTVVCAVTILNRYRIPINRIPD</sequence>
<evidence type="ECO:0000256" key="1">
    <source>
        <dbReference type="SAM" id="MobiDB-lite"/>
    </source>
</evidence>
<dbReference type="Pfam" id="PF00651">
    <property type="entry name" value="BTB"/>
    <property type="match status" value="1"/>
</dbReference>
<protein>
    <recommendedName>
        <fullName evidence="2">BTB domain-containing protein</fullName>
    </recommendedName>
</protein>
<dbReference type="PROSITE" id="PS50097">
    <property type="entry name" value="BTB"/>
    <property type="match status" value="1"/>
</dbReference>
<dbReference type="PANTHER" id="PTHR22744">
    <property type="entry name" value="HELIX LOOP HELIX PROTEIN 21-RELATED"/>
    <property type="match status" value="1"/>
</dbReference>
<feature type="domain" description="BTB" evidence="2">
    <location>
        <begin position="41"/>
        <end position="105"/>
    </location>
</feature>
<dbReference type="SUPFAM" id="SSF54695">
    <property type="entry name" value="POZ domain"/>
    <property type="match status" value="1"/>
</dbReference>
<organism evidence="3 4">
    <name type="scientific">Mytilus coruscus</name>
    <name type="common">Sea mussel</name>
    <dbReference type="NCBI Taxonomy" id="42192"/>
    <lineage>
        <taxon>Eukaryota</taxon>
        <taxon>Metazoa</taxon>
        <taxon>Spiralia</taxon>
        <taxon>Lophotrochozoa</taxon>
        <taxon>Mollusca</taxon>
        <taxon>Bivalvia</taxon>
        <taxon>Autobranchia</taxon>
        <taxon>Pteriomorphia</taxon>
        <taxon>Mytilida</taxon>
        <taxon>Mytiloidea</taxon>
        <taxon>Mytilidae</taxon>
        <taxon>Mytilinae</taxon>
        <taxon>Mytilus</taxon>
    </lineage>
</organism>
<evidence type="ECO:0000313" key="3">
    <source>
        <dbReference type="EMBL" id="CAC5421980.1"/>
    </source>
</evidence>
<dbReference type="InterPro" id="IPR000210">
    <property type="entry name" value="BTB/POZ_dom"/>
</dbReference>
<gene>
    <name evidence="3" type="ORF">MCOR_54055</name>
</gene>